<dbReference type="AlphaFoldDB" id="A0A517Y2D2"/>
<dbReference type="Proteomes" id="UP000319576">
    <property type="component" value="Chromosome"/>
</dbReference>
<sequence length="775" mass="75474">MPPPRTADRTRSRPAPRLEALEAREVPAEVGALDPSFGAGGLASLNVGGGDGAYAAVALGDGRVVVAGFTPGVGGVDFLVERVNPDGSLDPTFGTGGRATIDFGGGSDAARAVALDPAGNILVGGKSTPGLGNDRVAVARLTPNGMIDATFGLAGRVILPAPVIGQDIEARSLLPEANGGVVVAGTLTAGGVGRFTIGRLTSTGAIDPTFGTAGNTTFSFGFLGDRLYEATRDAAGNIVLVGETQVGAVYRFAVARLTPGGVLDGTFGIGGKAWFNLAAGTSDSASAVAVDAAGRLVIAGTSSGPGGLLMGVARLNGNGAPDGTFGTGGVVRTGAGGGFNQASSVVIQPGGRIVLGGITGGPAIDFAAVGLTPTGALDPAFNPAGPTPGATVIDFGGTDIGHALVQSADGRLVVAGTREAAPGGVELARLIGDVEKGTAVAAGGVADGTAALLDPTPAGALPGTPTATLTAFGGPAVNVRTAVADVNGDEIDDVILITGPGTPLRVAVVSGADNVTLLVAPFDPFGGDFAGGGFVSAGDFDHDGRAEFVVSPDVSGGPRVTVFSRRPDGSTPVRANFFGIDDPDFRGGARTAVGDVDGDGTPDLLVAAGFGGGPRVAVFRGASVLSSPTRLVGDFFAFPGTDAVNLRNGAFVAAGDVTGDGFADLAFGGGPGGAPRVFLLSGALVAAGDVDGAQAAPVSNFFVGGNAADRGGVRVAVADLDGDTRAEVVAGSGEGVAAGLRAYLGKNLSGTGEPATFQDLTLFGGTTLPGGVFVG</sequence>
<keyword evidence="1" id="KW-0732">Signal</keyword>
<dbReference type="InterPro" id="IPR013517">
    <property type="entry name" value="FG-GAP"/>
</dbReference>
<gene>
    <name evidence="2" type="ORF">ETAA1_58670</name>
</gene>
<organism evidence="2 3">
    <name type="scientific">Urbifossiella limnaea</name>
    <dbReference type="NCBI Taxonomy" id="2528023"/>
    <lineage>
        <taxon>Bacteria</taxon>
        <taxon>Pseudomonadati</taxon>
        <taxon>Planctomycetota</taxon>
        <taxon>Planctomycetia</taxon>
        <taxon>Gemmatales</taxon>
        <taxon>Gemmataceae</taxon>
        <taxon>Urbifossiella</taxon>
    </lineage>
</organism>
<dbReference type="Gene3D" id="2.80.10.50">
    <property type="match status" value="3"/>
</dbReference>
<dbReference type="SUPFAM" id="SSF63829">
    <property type="entry name" value="Calcium-dependent phosphotriesterase"/>
    <property type="match status" value="1"/>
</dbReference>
<dbReference type="Pfam" id="PF13517">
    <property type="entry name" value="FG-GAP_3"/>
    <property type="match status" value="1"/>
</dbReference>
<proteinExistence type="predicted"/>
<protein>
    <submittedName>
        <fullName evidence="2">FG-GAP repeat protein</fullName>
    </submittedName>
</protein>
<accession>A0A517Y2D2</accession>
<dbReference type="InterPro" id="IPR013431">
    <property type="entry name" value="Delta_60_rpt"/>
</dbReference>
<keyword evidence="3" id="KW-1185">Reference proteome</keyword>
<dbReference type="NCBIfam" id="TIGR02608">
    <property type="entry name" value="delta_60_rpt"/>
    <property type="match status" value="6"/>
</dbReference>
<dbReference type="OrthoDB" id="292220at2"/>
<dbReference type="EMBL" id="CP036273">
    <property type="protein sequence ID" value="QDU23858.1"/>
    <property type="molecule type" value="Genomic_DNA"/>
</dbReference>
<dbReference type="KEGG" id="uli:ETAA1_58670"/>
<name>A0A517Y2D2_9BACT</name>
<dbReference type="InterPro" id="IPR028994">
    <property type="entry name" value="Integrin_alpha_N"/>
</dbReference>
<evidence type="ECO:0000313" key="3">
    <source>
        <dbReference type="Proteomes" id="UP000319576"/>
    </source>
</evidence>
<evidence type="ECO:0000313" key="2">
    <source>
        <dbReference type="EMBL" id="QDU23858.1"/>
    </source>
</evidence>
<reference evidence="2 3" key="1">
    <citation type="submission" date="2019-02" db="EMBL/GenBank/DDBJ databases">
        <title>Deep-cultivation of Planctomycetes and their phenomic and genomic characterization uncovers novel biology.</title>
        <authorList>
            <person name="Wiegand S."/>
            <person name="Jogler M."/>
            <person name="Boedeker C."/>
            <person name="Pinto D."/>
            <person name="Vollmers J."/>
            <person name="Rivas-Marin E."/>
            <person name="Kohn T."/>
            <person name="Peeters S.H."/>
            <person name="Heuer A."/>
            <person name="Rast P."/>
            <person name="Oberbeckmann S."/>
            <person name="Bunk B."/>
            <person name="Jeske O."/>
            <person name="Meyerdierks A."/>
            <person name="Storesund J.E."/>
            <person name="Kallscheuer N."/>
            <person name="Luecker S."/>
            <person name="Lage O.M."/>
            <person name="Pohl T."/>
            <person name="Merkel B.J."/>
            <person name="Hornburger P."/>
            <person name="Mueller R.-W."/>
            <person name="Bruemmer F."/>
            <person name="Labrenz M."/>
            <person name="Spormann A.M."/>
            <person name="Op den Camp H."/>
            <person name="Overmann J."/>
            <person name="Amann R."/>
            <person name="Jetten M.S.M."/>
            <person name="Mascher T."/>
            <person name="Medema M.H."/>
            <person name="Devos D.P."/>
            <person name="Kaster A.-K."/>
            <person name="Ovreas L."/>
            <person name="Rohde M."/>
            <person name="Galperin M.Y."/>
            <person name="Jogler C."/>
        </authorList>
    </citation>
    <scope>NUCLEOTIDE SEQUENCE [LARGE SCALE GENOMIC DNA]</scope>
    <source>
        <strain evidence="2 3">ETA_A1</strain>
    </source>
</reference>
<dbReference type="SUPFAM" id="SSF69318">
    <property type="entry name" value="Integrin alpha N-terminal domain"/>
    <property type="match status" value="2"/>
</dbReference>
<evidence type="ECO:0000256" key="1">
    <source>
        <dbReference type="ARBA" id="ARBA00022729"/>
    </source>
</evidence>
<dbReference type="RefSeq" id="WP_145244071.1">
    <property type="nucleotide sequence ID" value="NZ_CP036273.1"/>
</dbReference>
<dbReference type="Gene3D" id="2.130.10.130">
    <property type="entry name" value="Integrin alpha, N-terminal"/>
    <property type="match status" value="1"/>
</dbReference>
<dbReference type="Pfam" id="PF17164">
    <property type="entry name" value="DUF5122"/>
    <property type="match status" value="5"/>
</dbReference>